<comment type="caution">
    <text evidence="2">The sequence shown here is derived from an EMBL/GenBank/DDBJ whole genome shotgun (WGS) entry which is preliminary data.</text>
</comment>
<accession>A0A225UX94</accession>
<dbReference type="OrthoDB" id="120585at2759"/>
<feature type="region of interest" description="Disordered" evidence="1">
    <location>
        <begin position="1"/>
        <end position="21"/>
    </location>
</feature>
<proteinExistence type="predicted"/>
<feature type="compositionally biased region" description="Basic residues" evidence="1">
    <location>
        <begin position="1"/>
        <end position="10"/>
    </location>
</feature>
<organism evidence="2 3">
    <name type="scientific">Phytophthora megakarya</name>
    <dbReference type="NCBI Taxonomy" id="4795"/>
    <lineage>
        <taxon>Eukaryota</taxon>
        <taxon>Sar</taxon>
        <taxon>Stramenopiles</taxon>
        <taxon>Oomycota</taxon>
        <taxon>Peronosporomycetes</taxon>
        <taxon>Peronosporales</taxon>
        <taxon>Peronosporaceae</taxon>
        <taxon>Phytophthora</taxon>
    </lineage>
</organism>
<name>A0A225UX94_9STRA</name>
<dbReference type="Proteomes" id="UP000198211">
    <property type="component" value="Unassembled WGS sequence"/>
</dbReference>
<dbReference type="STRING" id="4795.A0A225UX94"/>
<sequence length="169" mass="19368">MTKAQRKRAQAKQDSQRARERATLYRQGKTTTFVSFDDVAALLDGPYSYYYSKPMVDALVIPCVEVRGELFVKTFSVGQDVPKITKIPQLPAVVAMLSLIEGRSRFILVMKTSKGIDEVEWLVSDIRKPFARHKSIFTKSSPNLHQMYTKSNNFLVFRANTRATWRRST</sequence>
<evidence type="ECO:0000256" key="1">
    <source>
        <dbReference type="SAM" id="MobiDB-lite"/>
    </source>
</evidence>
<dbReference type="EMBL" id="NBNE01010312">
    <property type="protein sequence ID" value="OWY97562.1"/>
    <property type="molecule type" value="Genomic_DNA"/>
</dbReference>
<protein>
    <submittedName>
        <fullName evidence="2">Uncharacterized protein</fullName>
    </submittedName>
</protein>
<gene>
    <name evidence="2" type="ORF">PHMEG_00031881</name>
</gene>
<reference evidence="3" key="1">
    <citation type="submission" date="2017-03" db="EMBL/GenBank/DDBJ databases">
        <title>Phytopthora megakarya and P. palmivora, two closely related causual agents of cacao black pod achieved similar genome size and gene model numbers by different mechanisms.</title>
        <authorList>
            <person name="Ali S."/>
            <person name="Shao J."/>
            <person name="Larry D.J."/>
            <person name="Kronmiller B."/>
            <person name="Shen D."/>
            <person name="Strem M.D."/>
            <person name="Melnick R.L."/>
            <person name="Guiltinan M.J."/>
            <person name="Tyler B.M."/>
            <person name="Meinhardt L.W."/>
            <person name="Bailey B.A."/>
        </authorList>
    </citation>
    <scope>NUCLEOTIDE SEQUENCE [LARGE SCALE GENOMIC DNA]</scope>
    <source>
        <strain evidence="3">zdho120</strain>
    </source>
</reference>
<dbReference type="AlphaFoldDB" id="A0A225UX94"/>
<evidence type="ECO:0000313" key="3">
    <source>
        <dbReference type="Proteomes" id="UP000198211"/>
    </source>
</evidence>
<evidence type="ECO:0000313" key="2">
    <source>
        <dbReference type="EMBL" id="OWY97562.1"/>
    </source>
</evidence>
<keyword evidence="3" id="KW-1185">Reference proteome</keyword>